<dbReference type="RefSeq" id="WP_014780602.1">
    <property type="nucleotide sequence ID" value="NC_018012.1"/>
</dbReference>
<dbReference type="eggNOG" id="COG2369">
    <property type="taxonomic scope" value="Bacteria"/>
</dbReference>
<dbReference type="Pfam" id="PF04233">
    <property type="entry name" value="Phage_Mu_F"/>
    <property type="match status" value="1"/>
</dbReference>
<evidence type="ECO:0000313" key="4">
    <source>
        <dbReference type="Proteomes" id="UP000006062"/>
    </source>
</evidence>
<evidence type="ECO:0000256" key="1">
    <source>
        <dbReference type="SAM" id="MobiDB-lite"/>
    </source>
</evidence>
<feature type="domain" description="Phage head morphogenesis" evidence="2">
    <location>
        <begin position="55"/>
        <end position="186"/>
    </location>
</feature>
<dbReference type="Proteomes" id="UP000006062">
    <property type="component" value="Chromosome"/>
</dbReference>
<dbReference type="HOGENOM" id="CLU_044450_3_1_6"/>
<dbReference type="OrthoDB" id="9813502at2"/>
<dbReference type="InterPro" id="IPR006528">
    <property type="entry name" value="Phage_head_morphogenesis_dom"/>
</dbReference>
<reference evidence="3 4" key="1">
    <citation type="submission" date="2012-06" db="EMBL/GenBank/DDBJ databases">
        <title>Complete sequence of Thiocystis violascens DSM 198.</title>
        <authorList>
            <consortium name="US DOE Joint Genome Institute"/>
            <person name="Lucas S."/>
            <person name="Han J."/>
            <person name="Lapidus A."/>
            <person name="Cheng J.-F."/>
            <person name="Goodwin L."/>
            <person name="Pitluck S."/>
            <person name="Peters L."/>
            <person name="Ovchinnikova G."/>
            <person name="Teshima H."/>
            <person name="Detter J.C."/>
            <person name="Han C."/>
            <person name="Tapia R."/>
            <person name="Land M."/>
            <person name="Hauser L."/>
            <person name="Kyrpides N."/>
            <person name="Ivanova N."/>
            <person name="Pagani I."/>
            <person name="Vogl K."/>
            <person name="Liu Z."/>
            <person name="Frigaard N.-U."/>
            <person name="Bryant D."/>
            <person name="Woyke T."/>
        </authorList>
    </citation>
    <scope>NUCLEOTIDE SEQUENCE [LARGE SCALE GENOMIC DNA]</scope>
    <source>
        <strain evidence="4">ATCC 17096 / DSM 198 / 6111</strain>
    </source>
</reference>
<dbReference type="AlphaFoldDB" id="I3YGV8"/>
<name>I3YGV8_THIV6</name>
<accession>I3YGV8</accession>
<sequence length="450" mass="50906">MDASLRTLFQLPPEQAIRYLEAKGYSLTWNWWEMQREQHARAFTVAKLAKLDILQDIRGAVETALKEGKTERWFRKELEDTLRKKGWWGKQVDVDPVTGEAQLYQAGSRRRLQTIYRTNLQTAYMAGRQKQFDAEKARAPFVQYLAVMDSRTRPAHAALHGRVFRLDDPAWDTISPPNGFNCRCRARNLSQRELDARGLKVETDARVEERTPPGRPPVDPRTGETPADWRQRGVSIPDPLSPGDRKYLWADMGWDYNPGRSAPWGDIDLWSRVRATLPTELAAQALREHALHPSRLAAFDDWVEAVFRQDGARGLEWVIGYLAQADVDYLAGKGVQIANGAVVLDDGRLVGPKAKRHERSGDALTPDEWKQVPRQLAEPEAVLYDKENGTLLYVLPSPDGRAAKIVVEASRIEKKKPAHESVRTAFKVTRGALQAGIDGRMYDVVRGALK</sequence>
<evidence type="ECO:0000259" key="2">
    <source>
        <dbReference type="Pfam" id="PF04233"/>
    </source>
</evidence>
<feature type="compositionally biased region" description="Basic and acidic residues" evidence="1">
    <location>
        <begin position="202"/>
        <end position="212"/>
    </location>
</feature>
<dbReference type="EMBL" id="CP003154">
    <property type="protein sequence ID" value="AFL76226.1"/>
    <property type="molecule type" value="Genomic_DNA"/>
</dbReference>
<dbReference type="NCBIfam" id="TIGR01641">
    <property type="entry name" value="phageSPP1_gp7"/>
    <property type="match status" value="1"/>
</dbReference>
<gene>
    <name evidence="3" type="ordered locus">Thivi_4423</name>
</gene>
<dbReference type="KEGG" id="tvi:Thivi_4423"/>
<feature type="region of interest" description="Disordered" evidence="1">
    <location>
        <begin position="202"/>
        <end position="236"/>
    </location>
</feature>
<proteinExistence type="predicted"/>
<dbReference type="STRING" id="765911.Thivi_4423"/>
<evidence type="ECO:0000313" key="3">
    <source>
        <dbReference type="EMBL" id="AFL76226.1"/>
    </source>
</evidence>
<organism evidence="3 4">
    <name type="scientific">Thiocystis violascens (strain ATCC 17096 / DSM 198 / 6111)</name>
    <name type="common">Chromatium violascens</name>
    <dbReference type="NCBI Taxonomy" id="765911"/>
    <lineage>
        <taxon>Bacteria</taxon>
        <taxon>Pseudomonadati</taxon>
        <taxon>Pseudomonadota</taxon>
        <taxon>Gammaproteobacteria</taxon>
        <taxon>Chromatiales</taxon>
        <taxon>Chromatiaceae</taxon>
        <taxon>Thiocystis</taxon>
    </lineage>
</organism>
<keyword evidence="4" id="KW-1185">Reference proteome</keyword>
<protein>
    <submittedName>
        <fullName evidence="3">Phage putative head morphogenesis protein, SPP1 gp7 family</fullName>
    </submittedName>
</protein>